<keyword evidence="4 7" id="KW-0456">Lyase</keyword>
<dbReference type="FunFam" id="3.20.20.10:FF:000003">
    <property type="entry name" value="Diaminopimelate decarboxylase"/>
    <property type="match status" value="1"/>
</dbReference>
<dbReference type="GO" id="GO:0009089">
    <property type="term" value="P:lysine biosynthetic process via diaminopimelate"/>
    <property type="evidence" value="ECO:0007669"/>
    <property type="project" value="UniProtKB-UniRule"/>
</dbReference>
<protein>
    <recommendedName>
        <fullName evidence="5 7">Diaminopimelate decarboxylase</fullName>
        <ecNumber evidence="5 7">4.1.1.20</ecNumber>
    </recommendedName>
</protein>
<evidence type="ECO:0000313" key="10">
    <source>
        <dbReference type="Proteomes" id="UP000178235"/>
    </source>
</evidence>
<evidence type="ECO:0000259" key="8">
    <source>
        <dbReference type="Pfam" id="PF02784"/>
    </source>
</evidence>
<dbReference type="PRINTS" id="PR01179">
    <property type="entry name" value="ODADCRBXLASE"/>
</dbReference>
<dbReference type="InterPro" id="IPR022644">
    <property type="entry name" value="De-COase2_N"/>
</dbReference>
<dbReference type="Gene3D" id="2.40.37.10">
    <property type="entry name" value="Lyase, Ornithine Decarboxylase, Chain A, domain 1"/>
    <property type="match status" value="1"/>
</dbReference>
<comment type="caution">
    <text evidence="9">The sequence shown here is derived from an EMBL/GenBank/DDBJ whole genome shotgun (WGS) entry which is preliminary data.</text>
</comment>
<dbReference type="GO" id="GO:0008836">
    <property type="term" value="F:diaminopimelate decarboxylase activity"/>
    <property type="evidence" value="ECO:0007669"/>
    <property type="project" value="UniProtKB-UniRule"/>
</dbReference>
<dbReference type="NCBIfam" id="TIGR01048">
    <property type="entry name" value="lysA"/>
    <property type="match status" value="1"/>
</dbReference>
<dbReference type="Gene3D" id="3.20.20.10">
    <property type="entry name" value="Alanine racemase"/>
    <property type="match status" value="1"/>
</dbReference>
<dbReference type="Proteomes" id="UP000178235">
    <property type="component" value="Unassembled WGS sequence"/>
</dbReference>
<evidence type="ECO:0000313" key="9">
    <source>
        <dbReference type="EMBL" id="OGI68108.1"/>
    </source>
</evidence>
<comment type="cofactor">
    <cofactor evidence="1 6 7">
        <name>pyridoxal 5'-phosphate</name>
        <dbReference type="ChEBI" id="CHEBI:597326"/>
    </cofactor>
</comment>
<keyword evidence="3 6" id="KW-0663">Pyridoxal phosphate</keyword>
<evidence type="ECO:0000256" key="3">
    <source>
        <dbReference type="ARBA" id="ARBA00022898"/>
    </source>
</evidence>
<evidence type="ECO:0000256" key="7">
    <source>
        <dbReference type="RuleBase" id="RU003738"/>
    </source>
</evidence>
<feature type="domain" description="Orn/DAP/Arg decarboxylase 2 N-terminal" evidence="8">
    <location>
        <begin position="34"/>
        <end position="274"/>
    </location>
</feature>
<keyword evidence="7" id="KW-0457">Lysine biosynthesis</keyword>
<organism evidence="9 10">
    <name type="scientific">Candidatus Nomurabacteria bacterium RIFCSPHIGHO2_01_FULL_42_15</name>
    <dbReference type="NCBI Taxonomy" id="1801742"/>
    <lineage>
        <taxon>Bacteria</taxon>
        <taxon>Candidatus Nomuraibacteriota</taxon>
    </lineage>
</organism>
<dbReference type="SUPFAM" id="SSF50621">
    <property type="entry name" value="Alanine racemase C-terminal domain-like"/>
    <property type="match status" value="1"/>
</dbReference>
<feature type="active site" description="Proton donor" evidence="6">
    <location>
        <position position="336"/>
    </location>
</feature>
<evidence type="ECO:0000256" key="5">
    <source>
        <dbReference type="NCBIfam" id="TIGR01048"/>
    </source>
</evidence>
<sequence length="384" mass="42737">MKIKNNKLFLGKFSTQSLAKKHGTPIYVYETETIRSQYLKLLKNIAYPKLQIHYACKANTNILILKFFKKLGSKIETVSKGEVTLALKAGFKPKDIIYTSTSVSKDEMAFVIKNKIKVSLDSLSQIELYGKLNPNNDIGIRVNQGIGAGHHDHVITGGIMSKFGIPLEHLNNAKKLAEKYKLKITSLHQHIGSNVLDKNILLKAFDKLLETAINFPDLESLDFGGGFGVSYLPKEKDLDLKTLGTEMTRRMNNFCEKYGKKLDLVLEPGRFLVAESGVLLSTVTEIKNNPKRTFVGVNTGFNHLIRPTMYGSYHEIINTSRAKGLVIKADIVGNICESGDVFGRDRKITSPKVGDILAILNAGAYGYVMASHYNSRSLPREILV</sequence>
<keyword evidence="2 7" id="KW-0210">Decarboxylase</keyword>
<proteinExistence type="predicted"/>
<dbReference type="PANTHER" id="PTHR43727">
    <property type="entry name" value="DIAMINOPIMELATE DECARBOXYLASE"/>
    <property type="match status" value="1"/>
</dbReference>
<reference evidence="9 10" key="1">
    <citation type="journal article" date="2016" name="Nat. Commun.">
        <title>Thousands of microbial genomes shed light on interconnected biogeochemical processes in an aquifer system.</title>
        <authorList>
            <person name="Anantharaman K."/>
            <person name="Brown C.T."/>
            <person name="Hug L.A."/>
            <person name="Sharon I."/>
            <person name="Castelle C.J."/>
            <person name="Probst A.J."/>
            <person name="Thomas B.C."/>
            <person name="Singh A."/>
            <person name="Wilkins M.J."/>
            <person name="Karaoz U."/>
            <person name="Brodie E.L."/>
            <person name="Williams K.H."/>
            <person name="Hubbard S.S."/>
            <person name="Banfield J.F."/>
        </authorList>
    </citation>
    <scope>NUCLEOTIDE SEQUENCE [LARGE SCALE GENOMIC DNA]</scope>
</reference>
<dbReference type="UniPathway" id="UPA00034">
    <property type="reaction ID" value="UER00027"/>
</dbReference>
<dbReference type="AlphaFoldDB" id="A0A1F6VEU0"/>
<comment type="catalytic activity">
    <reaction evidence="7">
        <text>meso-2,6-diaminopimelate + H(+) = L-lysine + CO2</text>
        <dbReference type="Rhea" id="RHEA:15101"/>
        <dbReference type="ChEBI" id="CHEBI:15378"/>
        <dbReference type="ChEBI" id="CHEBI:16526"/>
        <dbReference type="ChEBI" id="CHEBI:32551"/>
        <dbReference type="ChEBI" id="CHEBI:57791"/>
        <dbReference type="EC" id="4.1.1.20"/>
    </reaction>
</comment>
<evidence type="ECO:0000256" key="4">
    <source>
        <dbReference type="ARBA" id="ARBA00023239"/>
    </source>
</evidence>
<dbReference type="CDD" id="cd06828">
    <property type="entry name" value="PLPDE_III_DapDC"/>
    <property type="match status" value="1"/>
</dbReference>
<dbReference type="PRINTS" id="PR01181">
    <property type="entry name" value="DAPDCRBXLASE"/>
</dbReference>
<feature type="modified residue" description="N6-(pyridoxal phosphate)lysine" evidence="6">
    <location>
        <position position="57"/>
    </location>
</feature>
<evidence type="ECO:0000256" key="1">
    <source>
        <dbReference type="ARBA" id="ARBA00001933"/>
    </source>
</evidence>
<dbReference type="InterPro" id="IPR029066">
    <property type="entry name" value="PLP-binding_barrel"/>
</dbReference>
<dbReference type="InterPro" id="IPR000183">
    <property type="entry name" value="Orn/DAP/Arg_de-COase"/>
</dbReference>
<dbReference type="SUPFAM" id="SSF51419">
    <property type="entry name" value="PLP-binding barrel"/>
    <property type="match status" value="1"/>
</dbReference>
<comment type="pathway">
    <text evidence="7">Amino-acid biosynthesis; L-lysine biosynthesis via DAP pathway; L-lysine from DL-2,6-diaminopimelate: step 1/1.</text>
</comment>
<accession>A0A1F6VEU0</accession>
<name>A0A1F6VEU0_9BACT</name>
<evidence type="ECO:0000256" key="2">
    <source>
        <dbReference type="ARBA" id="ARBA00022793"/>
    </source>
</evidence>
<keyword evidence="7" id="KW-0028">Amino-acid biosynthesis</keyword>
<dbReference type="PANTHER" id="PTHR43727:SF2">
    <property type="entry name" value="GROUP IV DECARBOXYLASE"/>
    <property type="match status" value="1"/>
</dbReference>
<evidence type="ECO:0000256" key="6">
    <source>
        <dbReference type="PIRSR" id="PIRSR600183-50"/>
    </source>
</evidence>
<dbReference type="Pfam" id="PF02784">
    <property type="entry name" value="Orn_Arg_deC_N"/>
    <property type="match status" value="1"/>
</dbReference>
<dbReference type="EC" id="4.1.1.20" evidence="5 7"/>
<dbReference type="EMBL" id="MFTS01000005">
    <property type="protein sequence ID" value="OGI68108.1"/>
    <property type="molecule type" value="Genomic_DNA"/>
</dbReference>
<dbReference type="InterPro" id="IPR002986">
    <property type="entry name" value="DAP_deCOOHase_LysA"/>
</dbReference>
<dbReference type="InterPro" id="IPR009006">
    <property type="entry name" value="Ala_racemase/Decarboxylase_C"/>
</dbReference>
<gene>
    <name evidence="9" type="ORF">A2738_02905</name>
</gene>